<dbReference type="AlphaFoldDB" id="M1DX55"/>
<keyword evidence="4" id="KW-1185">Reference proteome</keyword>
<dbReference type="Pfam" id="PF23622">
    <property type="entry name" value="LRR_At1g61320_AtMIF1"/>
    <property type="match status" value="1"/>
</dbReference>
<feature type="domain" description="At1g61320/AtMIF1 LRR" evidence="2">
    <location>
        <begin position="105"/>
        <end position="226"/>
    </location>
</feature>
<dbReference type="EnsemblPlants" id="PGSC0003DMT400095840">
    <property type="protein sequence ID" value="PGSC0003DMT400095840"/>
    <property type="gene ID" value="PGSC0003DMG400045411"/>
</dbReference>
<feature type="domain" description="F-box" evidence="1">
    <location>
        <begin position="36"/>
        <end position="72"/>
    </location>
</feature>
<organism evidence="3 4">
    <name type="scientific">Solanum tuberosum</name>
    <name type="common">Potato</name>
    <dbReference type="NCBI Taxonomy" id="4113"/>
    <lineage>
        <taxon>Eukaryota</taxon>
        <taxon>Viridiplantae</taxon>
        <taxon>Streptophyta</taxon>
        <taxon>Embryophyta</taxon>
        <taxon>Tracheophyta</taxon>
        <taxon>Spermatophyta</taxon>
        <taxon>Magnoliopsida</taxon>
        <taxon>eudicotyledons</taxon>
        <taxon>Gunneridae</taxon>
        <taxon>Pentapetalae</taxon>
        <taxon>asterids</taxon>
        <taxon>lamiids</taxon>
        <taxon>Solanales</taxon>
        <taxon>Solanaceae</taxon>
        <taxon>Solanoideae</taxon>
        <taxon>Solaneae</taxon>
        <taxon>Solanum</taxon>
    </lineage>
</organism>
<dbReference type="Pfam" id="PF00646">
    <property type="entry name" value="F-box"/>
    <property type="match status" value="1"/>
</dbReference>
<dbReference type="SUPFAM" id="SSF52047">
    <property type="entry name" value="RNI-like"/>
    <property type="match status" value="1"/>
</dbReference>
<evidence type="ECO:0000313" key="4">
    <source>
        <dbReference type="Proteomes" id="UP000011115"/>
    </source>
</evidence>
<sequence>MSNQDQFSSNSESLLIENSPQEKEKIETECEDIYRISQLPDALIVQILSRLSITYEFRTTILSKHWQYFWTCVDNIIYEEEYGRSDNLIVHKIISLTDNVLPLLSCSSIKKLNLNFVFIYDDGLSYFPKIDKWLEFAMKKKVEDLRMNIRYTVDPTEHDQPYSLPEVLCSSSSILKLNCEKCRILEDCILNWTSMKSLTLEDLFLLDEHIKKIMLNCPQLESLKLHDILWF</sequence>
<dbReference type="PaxDb" id="4113-PGSC0003DMT400095840"/>
<dbReference type="InterPro" id="IPR001810">
    <property type="entry name" value="F-box_dom"/>
</dbReference>
<evidence type="ECO:0000259" key="2">
    <source>
        <dbReference type="Pfam" id="PF23622"/>
    </source>
</evidence>
<reference evidence="3" key="2">
    <citation type="submission" date="2015-06" db="UniProtKB">
        <authorList>
            <consortium name="EnsemblPlants"/>
        </authorList>
    </citation>
    <scope>IDENTIFICATION</scope>
    <source>
        <strain evidence="3">DM1-3 516 R44</strain>
    </source>
</reference>
<dbReference type="Gramene" id="PGSC0003DMT400095840">
    <property type="protein sequence ID" value="PGSC0003DMT400095840"/>
    <property type="gene ID" value="PGSC0003DMG400045411"/>
</dbReference>
<dbReference type="InParanoid" id="M1DX55"/>
<evidence type="ECO:0000259" key="1">
    <source>
        <dbReference type="Pfam" id="PF00646"/>
    </source>
</evidence>
<dbReference type="PANTHER" id="PTHR31639:SF217">
    <property type="entry name" value="F-BOX DOMAIN-CONTAINING PROTEIN"/>
    <property type="match status" value="1"/>
</dbReference>
<name>M1DX55_SOLTU</name>
<evidence type="ECO:0000313" key="3">
    <source>
        <dbReference type="EnsemblPlants" id="PGSC0003DMT400095840"/>
    </source>
</evidence>
<accession>M1DX55</accession>
<dbReference type="SUPFAM" id="SSF81383">
    <property type="entry name" value="F-box domain"/>
    <property type="match status" value="1"/>
</dbReference>
<dbReference type="InterPro" id="IPR036047">
    <property type="entry name" value="F-box-like_dom_sf"/>
</dbReference>
<proteinExistence type="predicted"/>
<dbReference type="HOGENOM" id="CLU_1201618_0_0_1"/>
<reference evidence="4" key="1">
    <citation type="journal article" date="2011" name="Nature">
        <title>Genome sequence and analysis of the tuber crop potato.</title>
        <authorList>
            <consortium name="The Potato Genome Sequencing Consortium"/>
        </authorList>
    </citation>
    <scope>NUCLEOTIDE SEQUENCE [LARGE SCALE GENOMIC DNA]</scope>
    <source>
        <strain evidence="4">cv. DM1-3 516 R44</strain>
    </source>
</reference>
<dbReference type="PANTHER" id="PTHR31639">
    <property type="entry name" value="F-BOX PROTEIN-LIKE"/>
    <property type="match status" value="1"/>
</dbReference>
<protein>
    <submittedName>
        <fullName evidence="3">Ubiquitin-protein ligase</fullName>
    </submittedName>
</protein>
<dbReference type="OMA" id="IETECED"/>
<dbReference type="InterPro" id="IPR055357">
    <property type="entry name" value="LRR_At1g61320_AtMIF1"/>
</dbReference>
<dbReference type="Proteomes" id="UP000011115">
    <property type="component" value="Unassembled WGS sequence"/>
</dbReference>